<evidence type="ECO:0000313" key="11">
    <source>
        <dbReference type="Proteomes" id="UP001595912"/>
    </source>
</evidence>
<evidence type="ECO:0000259" key="9">
    <source>
        <dbReference type="Pfam" id="PF00364"/>
    </source>
</evidence>
<keyword evidence="3 6" id="KW-0808">Transferase</keyword>
<sequence length="387" mass="39663">MTEILVPKLNANDTSYTLVEWLVPAGTVVGAGDPVATVETSKAAEDLPSPGDGVLHHLVAVGAECAVGAAIGRLFGSAADRDRFLAPDPGAGGGPVITEPALRVMAERGISVAAVHALGRKVVRVADLAALDPAGTAPDRSEPHATGPDRSVPDVAGPEPDISGGGRRVELTAAQRAVGVVVAESHRTVPAAFVAVKVPLDTAAEHARALTREHRRLVGVPELLIAAIGSLLATHPLCFARLVAPGVVHVPGTADVGVTIDVGKGLHVPVLRAVEATPVHDLAARLMAHRMTALRGTFRAGDLTGANILLALHTDDDVTHAVPVVLPGTSCAVSLAGRQTELFPGPDGAVAQRTVVQLGLAYDHRVLNGRDALAFLRDLSAALQHPA</sequence>
<dbReference type="InterPro" id="IPR001078">
    <property type="entry name" value="2-oxoacid_DH_actylTfrase"/>
</dbReference>
<evidence type="ECO:0000256" key="5">
    <source>
        <dbReference type="ARBA" id="ARBA00023315"/>
    </source>
</evidence>
<evidence type="ECO:0000256" key="2">
    <source>
        <dbReference type="ARBA" id="ARBA00007317"/>
    </source>
</evidence>
<protein>
    <recommendedName>
        <fullName evidence="6">Dihydrolipoamide acetyltransferase component of pyruvate dehydrogenase complex</fullName>
        <ecNumber evidence="6">2.3.1.-</ecNumber>
    </recommendedName>
</protein>
<dbReference type="CDD" id="cd06849">
    <property type="entry name" value="lipoyl_domain"/>
    <property type="match status" value="1"/>
</dbReference>
<evidence type="ECO:0000256" key="7">
    <source>
        <dbReference type="SAM" id="MobiDB-lite"/>
    </source>
</evidence>
<evidence type="ECO:0000256" key="1">
    <source>
        <dbReference type="ARBA" id="ARBA00001938"/>
    </source>
</evidence>
<evidence type="ECO:0000256" key="3">
    <source>
        <dbReference type="ARBA" id="ARBA00022679"/>
    </source>
</evidence>
<dbReference type="Pfam" id="PF00198">
    <property type="entry name" value="2-oxoacid_dh"/>
    <property type="match status" value="1"/>
</dbReference>
<keyword evidence="5 6" id="KW-0012">Acyltransferase</keyword>
<dbReference type="PROSITE" id="PS00189">
    <property type="entry name" value="LIPOYL"/>
    <property type="match status" value="1"/>
</dbReference>
<dbReference type="Proteomes" id="UP001595912">
    <property type="component" value="Unassembled WGS sequence"/>
</dbReference>
<feature type="domain" description="Lipoyl-binding" evidence="9">
    <location>
        <begin position="12"/>
        <end position="72"/>
    </location>
</feature>
<evidence type="ECO:0000256" key="4">
    <source>
        <dbReference type="ARBA" id="ARBA00022823"/>
    </source>
</evidence>
<keyword evidence="4 6" id="KW-0450">Lipoyl</keyword>
<dbReference type="EMBL" id="JBHSIU010000041">
    <property type="protein sequence ID" value="MFC5002185.1"/>
    <property type="molecule type" value="Genomic_DNA"/>
</dbReference>
<dbReference type="PANTHER" id="PTHR43178:SF5">
    <property type="entry name" value="LIPOAMIDE ACYLTRANSFERASE COMPONENT OF BRANCHED-CHAIN ALPHA-KETO ACID DEHYDROGENASE COMPLEX, MITOCHONDRIAL"/>
    <property type="match status" value="1"/>
</dbReference>
<dbReference type="EC" id="2.3.1.-" evidence="6"/>
<accession>A0ABV9W3N0</accession>
<dbReference type="InterPro" id="IPR003016">
    <property type="entry name" value="2-oxoA_DH_lipoyl-BS"/>
</dbReference>
<evidence type="ECO:0000259" key="8">
    <source>
        <dbReference type="Pfam" id="PF00198"/>
    </source>
</evidence>
<evidence type="ECO:0000313" key="10">
    <source>
        <dbReference type="EMBL" id="MFC5002185.1"/>
    </source>
</evidence>
<proteinExistence type="inferred from homology"/>
<dbReference type="Gene3D" id="2.40.50.100">
    <property type="match status" value="1"/>
</dbReference>
<dbReference type="PANTHER" id="PTHR43178">
    <property type="entry name" value="DIHYDROLIPOAMIDE ACETYLTRANSFERASE COMPONENT OF PYRUVATE DEHYDROGENASE COMPLEX"/>
    <property type="match status" value="1"/>
</dbReference>
<dbReference type="InterPro" id="IPR011053">
    <property type="entry name" value="Single_hybrid_motif"/>
</dbReference>
<keyword evidence="11" id="KW-1185">Reference proteome</keyword>
<comment type="cofactor">
    <cofactor evidence="1 6">
        <name>(R)-lipoate</name>
        <dbReference type="ChEBI" id="CHEBI:83088"/>
    </cofactor>
</comment>
<organism evidence="10 11">
    <name type="scientific">Dactylosporangium cerinum</name>
    <dbReference type="NCBI Taxonomy" id="1434730"/>
    <lineage>
        <taxon>Bacteria</taxon>
        <taxon>Bacillati</taxon>
        <taxon>Actinomycetota</taxon>
        <taxon>Actinomycetes</taxon>
        <taxon>Micromonosporales</taxon>
        <taxon>Micromonosporaceae</taxon>
        <taxon>Dactylosporangium</taxon>
    </lineage>
</organism>
<dbReference type="RefSeq" id="WP_380120031.1">
    <property type="nucleotide sequence ID" value="NZ_JBHSIU010000041.1"/>
</dbReference>
<dbReference type="InterPro" id="IPR000089">
    <property type="entry name" value="Biotin_lipoyl"/>
</dbReference>
<comment type="caution">
    <text evidence="10">The sequence shown here is derived from an EMBL/GenBank/DDBJ whole genome shotgun (WGS) entry which is preliminary data.</text>
</comment>
<dbReference type="Pfam" id="PF00364">
    <property type="entry name" value="Biotin_lipoyl"/>
    <property type="match status" value="1"/>
</dbReference>
<reference evidence="11" key="1">
    <citation type="journal article" date="2019" name="Int. J. Syst. Evol. Microbiol.">
        <title>The Global Catalogue of Microorganisms (GCM) 10K type strain sequencing project: providing services to taxonomists for standard genome sequencing and annotation.</title>
        <authorList>
            <consortium name="The Broad Institute Genomics Platform"/>
            <consortium name="The Broad Institute Genome Sequencing Center for Infectious Disease"/>
            <person name="Wu L."/>
            <person name="Ma J."/>
        </authorList>
    </citation>
    <scope>NUCLEOTIDE SEQUENCE [LARGE SCALE GENOMIC DNA]</scope>
    <source>
        <strain evidence="11">CGMCC 4.7152</strain>
    </source>
</reference>
<gene>
    <name evidence="10" type="ORF">ACFPIJ_30675</name>
</gene>
<evidence type="ECO:0000256" key="6">
    <source>
        <dbReference type="RuleBase" id="RU003423"/>
    </source>
</evidence>
<dbReference type="InterPro" id="IPR023213">
    <property type="entry name" value="CAT-like_dom_sf"/>
</dbReference>
<comment type="similarity">
    <text evidence="2 6">Belongs to the 2-oxoacid dehydrogenase family.</text>
</comment>
<feature type="domain" description="2-oxoacid dehydrogenase acyltransferase catalytic" evidence="8">
    <location>
        <begin position="167"/>
        <end position="386"/>
    </location>
</feature>
<dbReference type="SUPFAM" id="SSF52777">
    <property type="entry name" value="CoA-dependent acyltransferases"/>
    <property type="match status" value="1"/>
</dbReference>
<dbReference type="Gene3D" id="3.30.559.10">
    <property type="entry name" value="Chloramphenicol acetyltransferase-like domain"/>
    <property type="match status" value="1"/>
</dbReference>
<dbReference type="InterPro" id="IPR050743">
    <property type="entry name" value="2-oxoacid_DH_E2_comp"/>
</dbReference>
<dbReference type="SUPFAM" id="SSF51230">
    <property type="entry name" value="Single hybrid motif"/>
    <property type="match status" value="1"/>
</dbReference>
<feature type="region of interest" description="Disordered" evidence="7">
    <location>
        <begin position="133"/>
        <end position="166"/>
    </location>
</feature>
<name>A0ABV9W3N0_9ACTN</name>